<dbReference type="AlphaFoldDB" id="A0A8S4S6R9"/>
<reference evidence="1" key="1">
    <citation type="submission" date="2022-03" db="EMBL/GenBank/DDBJ databases">
        <authorList>
            <person name="Lindestad O."/>
        </authorList>
    </citation>
    <scope>NUCLEOTIDE SEQUENCE</scope>
</reference>
<organism evidence="1 2">
    <name type="scientific">Pararge aegeria aegeria</name>
    <dbReference type="NCBI Taxonomy" id="348720"/>
    <lineage>
        <taxon>Eukaryota</taxon>
        <taxon>Metazoa</taxon>
        <taxon>Ecdysozoa</taxon>
        <taxon>Arthropoda</taxon>
        <taxon>Hexapoda</taxon>
        <taxon>Insecta</taxon>
        <taxon>Pterygota</taxon>
        <taxon>Neoptera</taxon>
        <taxon>Endopterygota</taxon>
        <taxon>Lepidoptera</taxon>
        <taxon>Glossata</taxon>
        <taxon>Ditrysia</taxon>
        <taxon>Papilionoidea</taxon>
        <taxon>Nymphalidae</taxon>
        <taxon>Satyrinae</taxon>
        <taxon>Satyrini</taxon>
        <taxon>Parargina</taxon>
        <taxon>Pararge</taxon>
    </lineage>
</organism>
<evidence type="ECO:0000313" key="1">
    <source>
        <dbReference type="EMBL" id="CAH2255932.1"/>
    </source>
</evidence>
<gene>
    <name evidence="1" type="primary">jg22363</name>
    <name evidence="1" type="ORF">PAEG_LOCUS22858</name>
</gene>
<comment type="caution">
    <text evidence="1">The sequence shown here is derived from an EMBL/GenBank/DDBJ whole genome shotgun (WGS) entry which is preliminary data.</text>
</comment>
<name>A0A8S4S6R9_9NEOP</name>
<dbReference type="Proteomes" id="UP000838756">
    <property type="component" value="Unassembled WGS sequence"/>
</dbReference>
<proteinExistence type="predicted"/>
<accession>A0A8S4S6R9</accession>
<sequence length="79" mass="8710">MKPANIRLKDPYRQHVYCHNGLSCALSVIGRPRGHHYSTSRRASTCACAHYAGQSARGACAPRRVLYGTHAPAYITRQA</sequence>
<evidence type="ECO:0000313" key="2">
    <source>
        <dbReference type="Proteomes" id="UP000838756"/>
    </source>
</evidence>
<dbReference type="EMBL" id="CAKXAJ010026096">
    <property type="protein sequence ID" value="CAH2255932.1"/>
    <property type="molecule type" value="Genomic_DNA"/>
</dbReference>
<keyword evidence="2" id="KW-1185">Reference proteome</keyword>
<protein>
    <submittedName>
        <fullName evidence="1">Jg22363 protein</fullName>
    </submittedName>
</protein>